<dbReference type="InterPro" id="IPR025339">
    <property type="entry name" value="DUF4245"/>
</dbReference>
<sequence length="213" mass="22902">MSPTKPPRIVAELGRPETPEETAARKAENSRNHRNRQTLNNLVASLLATVGLAIVIVLLVPRNDNPIDRSVDYAAVAVDAQRTVDETALSPELPGGWSANAAEVRTGGADGIEYWYIGFITPKDEFVGLTQGFDTNPTWLDEQVAGTLPSATTTIDGRQWDVYDNRGSDDVGNVEYALVTQTGADTIVLFGTAGDAEFETLASAVSAQLDQQR</sequence>
<evidence type="ECO:0000313" key="3">
    <source>
        <dbReference type="EMBL" id="PJJ62221.1"/>
    </source>
</evidence>
<feature type="transmembrane region" description="Helical" evidence="2">
    <location>
        <begin position="39"/>
        <end position="60"/>
    </location>
</feature>
<keyword evidence="4" id="KW-1185">Reference proteome</keyword>
<accession>A0A2M9BW93</accession>
<evidence type="ECO:0000256" key="1">
    <source>
        <dbReference type="SAM" id="MobiDB-lite"/>
    </source>
</evidence>
<evidence type="ECO:0000313" key="4">
    <source>
        <dbReference type="Proteomes" id="UP000230161"/>
    </source>
</evidence>
<organism evidence="3 4">
    <name type="scientific">Compostimonas suwonensis</name>
    <dbReference type="NCBI Taxonomy" id="1048394"/>
    <lineage>
        <taxon>Bacteria</taxon>
        <taxon>Bacillati</taxon>
        <taxon>Actinomycetota</taxon>
        <taxon>Actinomycetes</taxon>
        <taxon>Micrococcales</taxon>
        <taxon>Microbacteriaceae</taxon>
        <taxon>Compostimonas</taxon>
    </lineage>
</organism>
<name>A0A2M9BW93_9MICO</name>
<keyword evidence="2" id="KW-1133">Transmembrane helix</keyword>
<evidence type="ECO:0000256" key="2">
    <source>
        <dbReference type="SAM" id="Phobius"/>
    </source>
</evidence>
<dbReference type="Proteomes" id="UP000230161">
    <property type="component" value="Unassembled WGS sequence"/>
</dbReference>
<dbReference type="OrthoDB" id="4801970at2"/>
<proteinExistence type="predicted"/>
<reference evidence="3 4" key="1">
    <citation type="submission" date="2017-11" db="EMBL/GenBank/DDBJ databases">
        <title>Genomic Encyclopedia of Archaeal and Bacterial Type Strains, Phase II (KMG-II): From Individual Species to Whole Genera.</title>
        <authorList>
            <person name="Goeker M."/>
        </authorList>
    </citation>
    <scope>NUCLEOTIDE SEQUENCE [LARGE SCALE GENOMIC DNA]</scope>
    <source>
        <strain evidence="3 4">DSM 25625</strain>
    </source>
</reference>
<feature type="compositionally biased region" description="Basic and acidic residues" evidence="1">
    <location>
        <begin position="14"/>
        <end position="31"/>
    </location>
</feature>
<dbReference type="EMBL" id="PGFB01000003">
    <property type="protein sequence ID" value="PJJ62221.1"/>
    <property type="molecule type" value="Genomic_DNA"/>
</dbReference>
<protein>
    <submittedName>
        <fullName evidence="3">Uncharacterized protein DUF4245</fullName>
    </submittedName>
</protein>
<feature type="region of interest" description="Disordered" evidence="1">
    <location>
        <begin position="1"/>
        <end position="34"/>
    </location>
</feature>
<keyword evidence="2" id="KW-0812">Transmembrane</keyword>
<dbReference type="AlphaFoldDB" id="A0A2M9BW93"/>
<comment type="caution">
    <text evidence="3">The sequence shown here is derived from an EMBL/GenBank/DDBJ whole genome shotgun (WGS) entry which is preliminary data.</text>
</comment>
<dbReference type="RefSeq" id="WP_100344807.1">
    <property type="nucleotide sequence ID" value="NZ_PGFB01000003.1"/>
</dbReference>
<dbReference type="Pfam" id="PF14030">
    <property type="entry name" value="DUF4245"/>
    <property type="match status" value="1"/>
</dbReference>
<gene>
    <name evidence="3" type="ORF">CLV54_2018</name>
</gene>
<keyword evidence="2" id="KW-0472">Membrane</keyword>